<keyword evidence="6 11" id="KW-0547">Nucleotide-binding</keyword>
<dbReference type="SUPFAM" id="SSF48163">
    <property type="entry name" value="An anticodon-binding domain of class I aminoacyl-tRNA synthetases"/>
    <property type="match status" value="1"/>
</dbReference>
<keyword evidence="5 11" id="KW-0436">Ligase</keyword>
<dbReference type="InterPro" id="IPR033910">
    <property type="entry name" value="GluRS_core"/>
</dbReference>
<dbReference type="SUPFAM" id="SSF52374">
    <property type="entry name" value="Nucleotidylyl transferase"/>
    <property type="match status" value="1"/>
</dbReference>
<comment type="similarity">
    <text evidence="2 11">Belongs to the class-I aminoacyl-tRNA synthetase family. Glutamate--tRNA ligase type 1 subfamily.</text>
</comment>
<evidence type="ECO:0000256" key="4">
    <source>
        <dbReference type="ARBA" id="ARBA00022490"/>
    </source>
</evidence>
<feature type="short sequence motif" description="'HIGH' region" evidence="11">
    <location>
        <begin position="10"/>
        <end position="20"/>
    </location>
</feature>
<dbReference type="PANTHER" id="PTHR43311">
    <property type="entry name" value="GLUTAMATE--TRNA LIGASE"/>
    <property type="match status" value="1"/>
</dbReference>
<sequence>MKKVRLRYAPSPTGYLHIGNTRTALMNYLFAKHYKGDFIVRIEDTDLERNVDGAIESQFDNMNWLGIFADESFLKPAEGFGKYKQSEKFELYEEIANQLLKDKKAYKCFCSSEELEADREKQLSSGNPAPQYNKKCANLTQEQINEFEQKNILPNIRFLVPSNKEYKTIDLVRDEVTFNSKEIGDFVILKSNKIATYNFAVVVDDIDMKITHVVRGEEHISNTPRQLMIYEALNAEPPVFCHLTLIVDETHKKLSKRSGNEMFFISQYKSQGYLPEAMFNYIGLLGWSPPGEVEIFSKEEFIKIFDEKRFSKSPSTFDVNKLKWINSQYMKKISDQDYLLFIKEFVDEKRFNLSKYDTNTIDKIMLLFKREIDFGVQINDHLDLFFNEHSKMDEATKDTLKELGNINEVKKFILEEFEKIKDWNEEAIKLIIKSTGIQLNRKGKELFMPIRILTTGFEHGPELAKTIEILGKDRILANIAKKS</sequence>
<dbReference type="PROSITE" id="PS00178">
    <property type="entry name" value="AA_TRNA_LIGASE_I"/>
    <property type="match status" value="1"/>
</dbReference>
<evidence type="ECO:0000256" key="10">
    <source>
        <dbReference type="ARBA" id="ARBA00048351"/>
    </source>
</evidence>
<dbReference type="Pfam" id="PF19269">
    <property type="entry name" value="Anticodon_2"/>
    <property type="match status" value="1"/>
</dbReference>
<dbReference type="GO" id="GO:0008270">
    <property type="term" value="F:zinc ion binding"/>
    <property type="evidence" value="ECO:0007669"/>
    <property type="project" value="InterPro"/>
</dbReference>
<dbReference type="InterPro" id="IPR049940">
    <property type="entry name" value="GluQ/Sye"/>
</dbReference>
<evidence type="ECO:0000256" key="3">
    <source>
        <dbReference type="ARBA" id="ARBA00011245"/>
    </source>
</evidence>
<evidence type="ECO:0000256" key="7">
    <source>
        <dbReference type="ARBA" id="ARBA00022840"/>
    </source>
</evidence>
<evidence type="ECO:0000259" key="12">
    <source>
        <dbReference type="Pfam" id="PF00749"/>
    </source>
</evidence>
<evidence type="ECO:0000259" key="13">
    <source>
        <dbReference type="Pfam" id="PF19269"/>
    </source>
</evidence>
<comment type="function">
    <text evidence="11">Catalyzes the attachment of glutamate to tRNA(Glu) in a two-step reaction: glutamate is first activated by ATP to form Glu-AMP and then transferred to the acceptor end of tRNA(Glu).</text>
</comment>
<dbReference type="GO" id="GO:0006424">
    <property type="term" value="P:glutamyl-tRNA aminoacylation"/>
    <property type="evidence" value="ECO:0007669"/>
    <property type="project" value="UniProtKB-UniRule"/>
</dbReference>
<proteinExistence type="inferred from homology"/>
<dbReference type="GO" id="GO:0004818">
    <property type="term" value="F:glutamate-tRNA ligase activity"/>
    <property type="evidence" value="ECO:0007669"/>
    <property type="project" value="UniProtKB-UniRule"/>
</dbReference>
<comment type="subcellular location">
    <subcellularLocation>
        <location evidence="1 11">Cytoplasm</location>
    </subcellularLocation>
</comment>
<keyword evidence="4 11" id="KW-0963">Cytoplasm</keyword>
<dbReference type="Proteomes" id="UP000254792">
    <property type="component" value="Chromosome"/>
</dbReference>
<dbReference type="InterPro" id="IPR008925">
    <property type="entry name" value="aa_tRNA-synth_I_cd-bd_sf"/>
</dbReference>
<evidence type="ECO:0000256" key="6">
    <source>
        <dbReference type="ARBA" id="ARBA00022741"/>
    </source>
</evidence>
<gene>
    <name evidence="11 14" type="primary">gltX</name>
    <name evidence="14" type="ORF">SALLE_v1c02310</name>
</gene>
<dbReference type="CDD" id="cd00808">
    <property type="entry name" value="GluRS_core"/>
    <property type="match status" value="1"/>
</dbReference>
<feature type="domain" description="Glutamyl/glutaminyl-tRNA synthetase class Ib catalytic" evidence="12">
    <location>
        <begin position="3"/>
        <end position="324"/>
    </location>
</feature>
<feature type="binding site" evidence="11">
    <location>
        <position position="256"/>
    </location>
    <ligand>
        <name>ATP</name>
        <dbReference type="ChEBI" id="CHEBI:30616"/>
    </ligand>
</feature>
<accession>A0A345Z2S8</accession>
<dbReference type="HAMAP" id="MF_00022">
    <property type="entry name" value="Glu_tRNA_synth_type1"/>
    <property type="match status" value="1"/>
</dbReference>
<dbReference type="NCBIfam" id="TIGR00464">
    <property type="entry name" value="gltX_bact"/>
    <property type="match status" value="1"/>
</dbReference>
<keyword evidence="9 11" id="KW-0030">Aminoacyl-tRNA synthetase</keyword>
<dbReference type="FunFam" id="3.40.50.620:FF:000007">
    <property type="entry name" value="Glutamate--tRNA ligase"/>
    <property type="match status" value="1"/>
</dbReference>
<dbReference type="GO" id="GO:0005829">
    <property type="term" value="C:cytosol"/>
    <property type="evidence" value="ECO:0007669"/>
    <property type="project" value="TreeGrafter"/>
</dbReference>
<evidence type="ECO:0000256" key="1">
    <source>
        <dbReference type="ARBA" id="ARBA00004496"/>
    </source>
</evidence>
<dbReference type="InterPro" id="IPR020058">
    <property type="entry name" value="Glu/Gln-tRNA-synth_Ib_cat-dom"/>
</dbReference>
<keyword evidence="15" id="KW-1185">Reference proteome</keyword>
<dbReference type="InterPro" id="IPR045462">
    <property type="entry name" value="aa-tRNA-synth_I_cd-bd"/>
</dbReference>
<reference evidence="14 15" key="1">
    <citation type="submission" date="2018-07" db="EMBL/GenBank/DDBJ databases">
        <title>Complete genome sequence of Spiroplasma alleghenense PLHS-1 (ATCC 51752).</title>
        <authorList>
            <person name="Chou L."/>
            <person name="Lee T.-Y."/>
            <person name="Tsai Y.-M."/>
            <person name="Kuo C.-H."/>
        </authorList>
    </citation>
    <scope>NUCLEOTIDE SEQUENCE [LARGE SCALE GENOMIC DNA]</scope>
    <source>
        <strain evidence="14 15">PLHS-1</strain>
    </source>
</reference>
<keyword evidence="8 11" id="KW-0648">Protein biosynthesis</keyword>
<name>A0A345Z2S8_9MOLU</name>
<dbReference type="EMBL" id="CP031376">
    <property type="protein sequence ID" value="AXK50907.1"/>
    <property type="molecule type" value="Genomic_DNA"/>
</dbReference>
<feature type="short sequence motif" description="'KMSKS' region" evidence="11">
    <location>
        <begin position="253"/>
        <end position="257"/>
    </location>
</feature>
<dbReference type="AlphaFoldDB" id="A0A345Z2S8"/>
<evidence type="ECO:0000256" key="2">
    <source>
        <dbReference type="ARBA" id="ARBA00007894"/>
    </source>
</evidence>
<keyword evidence="7 11" id="KW-0067">ATP-binding</keyword>
<dbReference type="InterPro" id="IPR004527">
    <property type="entry name" value="Glu-tRNA-ligase_bac/mito"/>
</dbReference>
<dbReference type="EC" id="6.1.1.17" evidence="11"/>
<evidence type="ECO:0000313" key="15">
    <source>
        <dbReference type="Proteomes" id="UP000254792"/>
    </source>
</evidence>
<dbReference type="InterPro" id="IPR014729">
    <property type="entry name" value="Rossmann-like_a/b/a_fold"/>
</dbReference>
<comment type="catalytic activity">
    <reaction evidence="10 11">
        <text>tRNA(Glu) + L-glutamate + ATP = L-glutamyl-tRNA(Glu) + AMP + diphosphate</text>
        <dbReference type="Rhea" id="RHEA:23540"/>
        <dbReference type="Rhea" id="RHEA-COMP:9663"/>
        <dbReference type="Rhea" id="RHEA-COMP:9680"/>
        <dbReference type="ChEBI" id="CHEBI:29985"/>
        <dbReference type="ChEBI" id="CHEBI:30616"/>
        <dbReference type="ChEBI" id="CHEBI:33019"/>
        <dbReference type="ChEBI" id="CHEBI:78442"/>
        <dbReference type="ChEBI" id="CHEBI:78520"/>
        <dbReference type="ChEBI" id="CHEBI:456215"/>
        <dbReference type="EC" id="6.1.1.17"/>
    </reaction>
</comment>
<evidence type="ECO:0000256" key="5">
    <source>
        <dbReference type="ARBA" id="ARBA00022598"/>
    </source>
</evidence>
<dbReference type="GO" id="GO:0005524">
    <property type="term" value="F:ATP binding"/>
    <property type="evidence" value="ECO:0007669"/>
    <property type="project" value="UniProtKB-UniRule"/>
</dbReference>
<dbReference type="PANTHER" id="PTHR43311:SF2">
    <property type="entry name" value="GLUTAMATE--TRNA LIGASE, MITOCHONDRIAL-RELATED"/>
    <property type="match status" value="1"/>
</dbReference>
<comment type="subunit">
    <text evidence="3 11">Monomer.</text>
</comment>
<organism evidence="14 15">
    <name type="scientific">Spiroplasma alleghenense</name>
    <dbReference type="NCBI Taxonomy" id="216931"/>
    <lineage>
        <taxon>Bacteria</taxon>
        <taxon>Bacillati</taxon>
        <taxon>Mycoplasmatota</taxon>
        <taxon>Mollicutes</taxon>
        <taxon>Entomoplasmatales</taxon>
        <taxon>Spiroplasmataceae</taxon>
        <taxon>Spiroplasma</taxon>
    </lineage>
</organism>
<dbReference type="GO" id="GO:0000049">
    <property type="term" value="F:tRNA binding"/>
    <property type="evidence" value="ECO:0007669"/>
    <property type="project" value="InterPro"/>
</dbReference>
<comment type="caution">
    <text evidence="11">Lacks conserved residue(s) required for the propagation of feature annotation.</text>
</comment>
<dbReference type="RefSeq" id="WP_115557828.1">
    <property type="nucleotide sequence ID" value="NZ_CP031376.1"/>
</dbReference>
<evidence type="ECO:0000256" key="11">
    <source>
        <dbReference type="HAMAP-Rule" id="MF_00022"/>
    </source>
</evidence>
<dbReference type="PRINTS" id="PR00987">
    <property type="entry name" value="TRNASYNTHGLU"/>
</dbReference>
<protein>
    <recommendedName>
        <fullName evidence="11">Glutamate--tRNA ligase</fullName>
        <ecNumber evidence="11">6.1.1.17</ecNumber>
    </recommendedName>
    <alternativeName>
        <fullName evidence="11">Glutamyl-tRNA synthetase</fullName>
        <shortName evidence="11">GluRS</shortName>
    </alternativeName>
</protein>
<evidence type="ECO:0000313" key="14">
    <source>
        <dbReference type="EMBL" id="AXK50907.1"/>
    </source>
</evidence>
<dbReference type="Gene3D" id="3.40.50.620">
    <property type="entry name" value="HUPs"/>
    <property type="match status" value="1"/>
</dbReference>
<evidence type="ECO:0000256" key="8">
    <source>
        <dbReference type="ARBA" id="ARBA00022917"/>
    </source>
</evidence>
<evidence type="ECO:0000256" key="9">
    <source>
        <dbReference type="ARBA" id="ARBA00023146"/>
    </source>
</evidence>
<dbReference type="Gene3D" id="1.10.10.350">
    <property type="match status" value="1"/>
</dbReference>
<dbReference type="InterPro" id="IPR001412">
    <property type="entry name" value="aa-tRNA-synth_I_CS"/>
</dbReference>
<dbReference type="Pfam" id="PF00749">
    <property type="entry name" value="tRNA-synt_1c"/>
    <property type="match status" value="1"/>
</dbReference>
<feature type="domain" description="Aminoacyl-tRNA synthetase class I anticodon-binding" evidence="13">
    <location>
        <begin position="354"/>
        <end position="480"/>
    </location>
</feature>
<dbReference type="KEGG" id="salx:SALLE_v1c02310"/>
<dbReference type="InterPro" id="IPR000924">
    <property type="entry name" value="Glu/Gln-tRNA-synth"/>
</dbReference>
<dbReference type="InterPro" id="IPR020751">
    <property type="entry name" value="aa-tRNA-synth_I_codon-bd_sub2"/>
</dbReference>
<dbReference type="OrthoDB" id="9807503at2"/>